<reference evidence="2" key="1">
    <citation type="journal article" date="2017" name="Nat. Ecol. Evol.">
        <title>Genome expansion and lineage-specific genetic innovations in the forest pathogenic fungi Armillaria.</title>
        <authorList>
            <person name="Sipos G."/>
            <person name="Prasanna A.N."/>
            <person name="Walter M.C."/>
            <person name="O'Connor E."/>
            <person name="Balint B."/>
            <person name="Krizsan K."/>
            <person name="Kiss B."/>
            <person name="Hess J."/>
            <person name="Varga T."/>
            <person name="Slot J."/>
            <person name="Riley R."/>
            <person name="Boka B."/>
            <person name="Rigling D."/>
            <person name="Barry K."/>
            <person name="Lee J."/>
            <person name="Mihaltcheva S."/>
            <person name="LaButti K."/>
            <person name="Lipzen A."/>
            <person name="Waldron R."/>
            <person name="Moloney N.M."/>
            <person name="Sperisen C."/>
            <person name="Kredics L."/>
            <person name="Vagvoelgyi C."/>
            <person name="Patrignani A."/>
            <person name="Fitzpatrick D."/>
            <person name="Nagy I."/>
            <person name="Doyle S."/>
            <person name="Anderson J.B."/>
            <person name="Grigoriev I.V."/>
            <person name="Gueldener U."/>
            <person name="Muensterkoetter M."/>
            <person name="Nagy L.G."/>
        </authorList>
    </citation>
    <scope>NUCLEOTIDE SEQUENCE [LARGE SCALE GENOMIC DNA]</scope>
    <source>
        <strain evidence="2">Ar21-2</strain>
    </source>
</reference>
<dbReference type="AlphaFoldDB" id="A0A2H3DNK6"/>
<gene>
    <name evidence="1" type="ORF">ARMGADRAFT_317934</name>
</gene>
<proteinExistence type="predicted"/>
<protein>
    <submittedName>
        <fullName evidence="1">Uncharacterized protein</fullName>
    </submittedName>
</protein>
<dbReference type="InParanoid" id="A0A2H3DNK6"/>
<evidence type="ECO:0000313" key="2">
    <source>
        <dbReference type="Proteomes" id="UP000217790"/>
    </source>
</evidence>
<evidence type="ECO:0000313" key="1">
    <source>
        <dbReference type="EMBL" id="PBK89843.1"/>
    </source>
</evidence>
<name>A0A2H3DNK6_ARMGA</name>
<dbReference type="Proteomes" id="UP000217790">
    <property type="component" value="Unassembled WGS sequence"/>
</dbReference>
<accession>A0A2H3DNK6</accession>
<keyword evidence="2" id="KW-1185">Reference proteome</keyword>
<sequence length="146" mass="16905">MTRLHSFSVCSSIVTVPSIHSRLQAVLTAYPSIILDYHGPKMHPIPRSSKSPKAFAIINKIFHYRSTYMVCIFYILLTVNKQCNAELQHSVRRQKKRTSRQAQRGTLNYRRNKCRKTMRFLDTCGNARMNEGKKTCMANKKMTSHP</sequence>
<dbReference type="EMBL" id="KZ293667">
    <property type="protein sequence ID" value="PBK89843.1"/>
    <property type="molecule type" value="Genomic_DNA"/>
</dbReference>
<organism evidence="1 2">
    <name type="scientific">Armillaria gallica</name>
    <name type="common">Bulbous honey fungus</name>
    <name type="synonym">Armillaria bulbosa</name>
    <dbReference type="NCBI Taxonomy" id="47427"/>
    <lineage>
        <taxon>Eukaryota</taxon>
        <taxon>Fungi</taxon>
        <taxon>Dikarya</taxon>
        <taxon>Basidiomycota</taxon>
        <taxon>Agaricomycotina</taxon>
        <taxon>Agaricomycetes</taxon>
        <taxon>Agaricomycetidae</taxon>
        <taxon>Agaricales</taxon>
        <taxon>Marasmiineae</taxon>
        <taxon>Physalacriaceae</taxon>
        <taxon>Armillaria</taxon>
    </lineage>
</organism>